<sequence length="294" mass="33800">MILFVPPAGGWRRGSFLFSLNFVIIKLMTHYIQKQLSILFVFLTILLATGVGVYFLFTPQGETCYDGIQNQGETGIDCGGPCGSCPGPRLLKIISENFIPTIENNFDLVAKVENPNRNWGIESINYKFNLYNNNGQLIGSKEGITYVLPDETKYIIEQRFYSEIEIASMNFELNNASWQNLKDFNELQLKIRNSGYQLVDGEYRLTGNVENKSDYNLDTIEIIGLLFDEGQKIVAVGKTSINTFMIGETRSFIIEWPYQIEKEIFNLEVRVYTDVFQDDNFMRVHATPERFKEY</sequence>
<dbReference type="AlphaFoldDB" id="A0A1G2F6U3"/>
<proteinExistence type="predicted"/>
<keyword evidence="1" id="KW-0812">Transmembrane</keyword>
<dbReference type="STRING" id="1801990.A2V69_01930"/>
<keyword evidence="1" id="KW-1133">Transmembrane helix</keyword>
<dbReference type="Proteomes" id="UP000177810">
    <property type="component" value="Unassembled WGS sequence"/>
</dbReference>
<name>A0A1G2F6U3_9BACT</name>
<evidence type="ECO:0000313" key="3">
    <source>
        <dbReference type="Proteomes" id="UP000177810"/>
    </source>
</evidence>
<keyword evidence="1" id="KW-0472">Membrane</keyword>
<evidence type="ECO:0000313" key="2">
    <source>
        <dbReference type="EMBL" id="OGZ33271.1"/>
    </source>
</evidence>
<organism evidence="2 3">
    <name type="scientific">Candidatus Portnoybacteria bacterium RBG_13_40_8</name>
    <dbReference type="NCBI Taxonomy" id="1801990"/>
    <lineage>
        <taxon>Bacteria</taxon>
        <taxon>Candidatus Portnoyibacteriota</taxon>
    </lineage>
</organism>
<accession>A0A1G2F6U3</accession>
<protein>
    <submittedName>
        <fullName evidence="2">Uncharacterized protein</fullName>
    </submittedName>
</protein>
<feature type="transmembrane region" description="Helical" evidence="1">
    <location>
        <begin position="12"/>
        <end position="29"/>
    </location>
</feature>
<gene>
    <name evidence="2" type="ORF">A2V69_01930</name>
</gene>
<comment type="caution">
    <text evidence="2">The sequence shown here is derived from an EMBL/GenBank/DDBJ whole genome shotgun (WGS) entry which is preliminary data.</text>
</comment>
<evidence type="ECO:0000256" key="1">
    <source>
        <dbReference type="SAM" id="Phobius"/>
    </source>
</evidence>
<dbReference type="EMBL" id="MHMT01000001">
    <property type="protein sequence ID" value="OGZ33271.1"/>
    <property type="molecule type" value="Genomic_DNA"/>
</dbReference>
<reference evidence="2 3" key="1">
    <citation type="journal article" date="2016" name="Nat. Commun.">
        <title>Thousands of microbial genomes shed light on interconnected biogeochemical processes in an aquifer system.</title>
        <authorList>
            <person name="Anantharaman K."/>
            <person name="Brown C.T."/>
            <person name="Hug L.A."/>
            <person name="Sharon I."/>
            <person name="Castelle C.J."/>
            <person name="Probst A.J."/>
            <person name="Thomas B.C."/>
            <person name="Singh A."/>
            <person name="Wilkins M.J."/>
            <person name="Karaoz U."/>
            <person name="Brodie E.L."/>
            <person name="Williams K.H."/>
            <person name="Hubbard S.S."/>
            <person name="Banfield J.F."/>
        </authorList>
    </citation>
    <scope>NUCLEOTIDE SEQUENCE [LARGE SCALE GENOMIC DNA]</scope>
</reference>
<feature type="transmembrane region" description="Helical" evidence="1">
    <location>
        <begin position="36"/>
        <end position="57"/>
    </location>
</feature>